<dbReference type="EMBL" id="UINC01026651">
    <property type="protein sequence ID" value="SVB04473.1"/>
    <property type="molecule type" value="Genomic_DNA"/>
</dbReference>
<proteinExistence type="predicted"/>
<organism evidence="1">
    <name type="scientific">marine metagenome</name>
    <dbReference type="NCBI Taxonomy" id="408172"/>
    <lineage>
        <taxon>unclassified sequences</taxon>
        <taxon>metagenomes</taxon>
        <taxon>ecological metagenomes</taxon>
    </lineage>
</organism>
<sequence>MNRILPVLVISILMILSTTSMTANLIPADSKEKTAEVVKGDIVLCAGCGEIKGSANCCNKDAKRCGCGAIKGSPGCCAIDLGGNDVILCGHCGQVKGTNHVRTASTKKCDKCGKDKGSLGCCLGVEETGKDKL</sequence>
<dbReference type="AlphaFoldDB" id="A0A382ATX5"/>
<gene>
    <name evidence="1" type="ORF">METZ01_LOCUS157327</name>
</gene>
<protein>
    <submittedName>
        <fullName evidence="1">Uncharacterized protein</fullName>
    </submittedName>
</protein>
<name>A0A382ATX5_9ZZZZ</name>
<evidence type="ECO:0000313" key="1">
    <source>
        <dbReference type="EMBL" id="SVB04473.1"/>
    </source>
</evidence>
<accession>A0A382ATX5</accession>
<reference evidence="1" key="1">
    <citation type="submission" date="2018-05" db="EMBL/GenBank/DDBJ databases">
        <authorList>
            <person name="Lanie J.A."/>
            <person name="Ng W.-L."/>
            <person name="Kazmierczak K.M."/>
            <person name="Andrzejewski T.M."/>
            <person name="Davidsen T.M."/>
            <person name="Wayne K.J."/>
            <person name="Tettelin H."/>
            <person name="Glass J.I."/>
            <person name="Rusch D."/>
            <person name="Podicherti R."/>
            <person name="Tsui H.-C.T."/>
            <person name="Winkler M.E."/>
        </authorList>
    </citation>
    <scope>NUCLEOTIDE SEQUENCE</scope>
</reference>
<feature type="non-terminal residue" evidence="1">
    <location>
        <position position="133"/>
    </location>
</feature>